<keyword evidence="5 7" id="KW-1133">Transmembrane helix</keyword>
<feature type="domain" description="Mechanosensitive ion channel MscS" evidence="8">
    <location>
        <begin position="123"/>
        <end position="188"/>
    </location>
</feature>
<feature type="transmembrane region" description="Helical" evidence="7">
    <location>
        <begin position="77"/>
        <end position="100"/>
    </location>
</feature>
<evidence type="ECO:0000256" key="5">
    <source>
        <dbReference type="ARBA" id="ARBA00022989"/>
    </source>
</evidence>
<evidence type="ECO:0000256" key="7">
    <source>
        <dbReference type="RuleBase" id="RU369025"/>
    </source>
</evidence>
<evidence type="ECO:0000313" key="11">
    <source>
        <dbReference type="EMBL" id="EXI78208.1"/>
    </source>
</evidence>
<evidence type="ECO:0000259" key="10">
    <source>
        <dbReference type="Pfam" id="PF21088"/>
    </source>
</evidence>
<accession>A0A011N6G6</accession>
<keyword evidence="7" id="KW-0997">Cell inner membrane</keyword>
<dbReference type="Gene3D" id="2.30.30.60">
    <property type="match status" value="1"/>
</dbReference>
<protein>
    <recommendedName>
        <fullName evidence="7">Small-conductance mechanosensitive channel</fullName>
    </recommendedName>
</protein>
<dbReference type="Pfam" id="PF05552">
    <property type="entry name" value="MS_channel_1st_1"/>
    <property type="match status" value="1"/>
</dbReference>
<dbReference type="PATRIC" id="fig|1454003.3.peg.3349"/>
<name>A0A011N6G6_9PROT</name>
<dbReference type="SUPFAM" id="SSF82861">
    <property type="entry name" value="Mechanosensitive channel protein MscS (YggB), transmembrane region"/>
    <property type="match status" value="1"/>
</dbReference>
<organism evidence="11 12">
    <name type="scientific">Candidatus Accumulibacter appositus</name>
    <dbReference type="NCBI Taxonomy" id="1454003"/>
    <lineage>
        <taxon>Bacteria</taxon>
        <taxon>Pseudomonadati</taxon>
        <taxon>Pseudomonadota</taxon>
        <taxon>Betaproteobacteria</taxon>
        <taxon>Candidatus Accumulibacter</taxon>
    </lineage>
</organism>
<comment type="function">
    <text evidence="7">Mechanosensitive channel that participates in the regulation of osmotic pressure changes within the cell, opening in response to stretch forces in the membrane lipid bilayer, without the need for other proteins. Contributes to normal resistance to hypoosmotic shock. Forms an ion channel of 1.0 nanosiemens conductance with a slight preference for anions.</text>
</comment>
<dbReference type="PANTHER" id="PTHR30221:SF1">
    <property type="entry name" value="SMALL-CONDUCTANCE MECHANOSENSITIVE CHANNEL"/>
    <property type="match status" value="1"/>
</dbReference>
<evidence type="ECO:0000256" key="3">
    <source>
        <dbReference type="ARBA" id="ARBA00022475"/>
    </source>
</evidence>
<dbReference type="SUPFAM" id="SSF50182">
    <property type="entry name" value="Sm-like ribonucleoproteins"/>
    <property type="match status" value="1"/>
</dbReference>
<dbReference type="SUPFAM" id="SSF82689">
    <property type="entry name" value="Mechanosensitive channel protein MscS (YggB), C-terminal domain"/>
    <property type="match status" value="1"/>
</dbReference>
<reference evidence="11 12" key="1">
    <citation type="submission" date="2014-02" db="EMBL/GenBank/DDBJ databases">
        <title>Expanding our view of genomic diversity in Candidatus Accumulibacter clades.</title>
        <authorList>
            <person name="Skennerton C.T."/>
            <person name="Barr J.J."/>
            <person name="Slater F.R."/>
            <person name="Bond P.L."/>
            <person name="Tyson G.W."/>
        </authorList>
    </citation>
    <scope>NUCLEOTIDE SEQUENCE [LARGE SCALE GENOMIC DNA]</scope>
    <source>
        <strain evidence="12">BA-92</strain>
    </source>
</reference>
<evidence type="ECO:0000313" key="12">
    <source>
        <dbReference type="Proteomes" id="UP000021816"/>
    </source>
</evidence>
<comment type="caution">
    <text evidence="11">The sequence shown here is derived from an EMBL/GenBank/DDBJ whole genome shotgun (WGS) entry which is preliminary data.</text>
</comment>
<dbReference type="Pfam" id="PF00924">
    <property type="entry name" value="MS_channel_2nd"/>
    <property type="match status" value="1"/>
</dbReference>
<dbReference type="InterPro" id="IPR023408">
    <property type="entry name" value="MscS_beta-dom_sf"/>
</dbReference>
<dbReference type="Pfam" id="PF21082">
    <property type="entry name" value="MS_channel_3rd"/>
    <property type="match status" value="1"/>
</dbReference>
<feature type="domain" description="Mechanosensitive ion channel MscS C-terminal" evidence="9">
    <location>
        <begin position="197"/>
        <end position="277"/>
    </location>
</feature>
<keyword evidence="7" id="KW-0813">Transport</keyword>
<dbReference type="PANTHER" id="PTHR30221">
    <property type="entry name" value="SMALL-CONDUCTANCE MECHANOSENSITIVE CHANNEL"/>
    <property type="match status" value="1"/>
</dbReference>
<evidence type="ECO:0000256" key="4">
    <source>
        <dbReference type="ARBA" id="ARBA00022692"/>
    </source>
</evidence>
<dbReference type="EMBL" id="JEMX01000078">
    <property type="protein sequence ID" value="EXI78208.1"/>
    <property type="molecule type" value="Genomic_DNA"/>
</dbReference>
<dbReference type="InterPro" id="IPR006685">
    <property type="entry name" value="MscS_channel_2nd"/>
</dbReference>
<keyword evidence="7" id="KW-0406">Ion transport</keyword>
<dbReference type="InterPro" id="IPR049278">
    <property type="entry name" value="MS_channel_C"/>
</dbReference>
<evidence type="ECO:0000259" key="9">
    <source>
        <dbReference type="Pfam" id="PF21082"/>
    </source>
</evidence>
<dbReference type="InterPro" id="IPR010920">
    <property type="entry name" value="LSM_dom_sf"/>
</dbReference>
<comment type="subunit">
    <text evidence="7">Homoheptamer.</text>
</comment>
<gene>
    <name evidence="11" type="primary">mscS_2</name>
    <name evidence="11" type="ORF">AW10_03292</name>
</gene>
<keyword evidence="7" id="KW-0407">Ion channel</keyword>
<dbReference type="AlphaFoldDB" id="A0A011N6G6"/>
<evidence type="ECO:0000256" key="2">
    <source>
        <dbReference type="ARBA" id="ARBA00008017"/>
    </source>
</evidence>
<comment type="caution">
    <text evidence="7">Lacks conserved residue(s) required for the propagation of feature annotation.</text>
</comment>
<feature type="domain" description="Mechanosensitive ion channel transmembrane helices 2/3" evidence="10">
    <location>
        <begin position="81"/>
        <end position="121"/>
    </location>
</feature>
<dbReference type="Gene3D" id="1.10.287.1260">
    <property type="match status" value="1"/>
</dbReference>
<sequence>MENGTVAAVEKAAAQVLDYTNVDQAIILVTEQGMSIGLKVVAAVLIFVVGRWLAKLVTNLARKAFQKTGMEDTLEKFLCNMLSAVLLVVVIIAAIGALGVQTTSLLAVLGAAGLAIGLALQGSLSNFASGVLIVAFRPYKVGDFIEAAGVAGTVKEVQILTTIIHSPDNKKILVPNSQIMAGTIINYSANDTRRLDMIVGCSYGDNLDEVRQVLNELVASDERILKDPAPTIEVVALADSSVNFVVRPWVNSGDYWAVHFHLHEQVKKRFDAAGLNIPFPQRDVHVYQQRPGS</sequence>
<evidence type="ECO:0000256" key="1">
    <source>
        <dbReference type="ARBA" id="ARBA00004651"/>
    </source>
</evidence>
<dbReference type="GO" id="GO:0008381">
    <property type="term" value="F:mechanosensitive monoatomic ion channel activity"/>
    <property type="evidence" value="ECO:0007669"/>
    <property type="project" value="InterPro"/>
</dbReference>
<proteinExistence type="inferred from homology"/>
<dbReference type="InterPro" id="IPR045275">
    <property type="entry name" value="MscS_archaea/bacteria_type"/>
</dbReference>
<dbReference type="Gene3D" id="3.30.70.100">
    <property type="match status" value="1"/>
</dbReference>
<feature type="transmembrane region" description="Helical" evidence="7">
    <location>
        <begin position="36"/>
        <end position="57"/>
    </location>
</feature>
<dbReference type="InterPro" id="IPR011014">
    <property type="entry name" value="MscS_channel_TM-2"/>
</dbReference>
<keyword evidence="6 7" id="KW-0472">Membrane</keyword>
<feature type="transmembrane region" description="Helical" evidence="7">
    <location>
        <begin position="106"/>
        <end position="136"/>
    </location>
</feature>
<evidence type="ECO:0000256" key="6">
    <source>
        <dbReference type="ARBA" id="ARBA00023136"/>
    </source>
</evidence>
<dbReference type="InterPro" id="IPR008910">
    <property type="entry name" value="MSC_TM_helix"/>
</dbReference>
<dbReference type="InterPro" id="IPR011066">
    <property type="entry name" value="MscS_channel_C_sf"/>
</dbReference>
<dbReference type="Proteomes" id="UP000021816">
    <property type="component" value="Unassembled WGS sequence"/>
</dbReference>
<evidence type="ECO:0000259" key="8">
    <source>
        <dbReference type="Pfam" id="PF00924"/>
    </source>
</evidence>
<keyword evidence="3" id="KW-1003">Cell membrane</keyword>
<keyword evidence="4 7" id="KW-0812">Transmembrane</keyword>
<comment type="subcellular location">
    <subcellularLocation>
        <location evidence="7">Cell inner membrane</location>
        <topology evidence="7">Multi-pass membrane protein</topology>
    </subcellularLocation>
    <subcellularLocation>
        <location evidence="1">Cell membrane</location>
        <topology evidence="1">Multi-pass membrane protein</topology>
    </subcellularLocation>
</comment>
<comment type="similarity">
    <text evidence="2 7">Belongs to the MscS (TC 1.A.23) family.</text>
</comment>
<dbReference type="STRING" id="1454003.AW10_03292"/>
<dbReference type="Pfam" id="PF21088">
    <property type="entry name" value="MS_channel_1st"/>
    <property type="match status" value="1"/>
</dbReference>
<dbReference type="GO" id="GO:0005886">
    <property type="term" value="C:plasma membrane"/>
    <property type="evidence" value="ECO:0007669"/>
    <property type="project" value="UniProtKB-SubCell"/>
</dbReference>
<dbReference type="InterPro" id="IPR049142">
    <property type="entry name" value="MS_channel_1st"/>
</dbReference>